<accession>A0A927N1K8</accession>
<evidence type="ECO:0000313" key="3">
    <source>
        <dbReference type="Proteomes" id="UP000638648"/>
    </source>
</evidence>
<dbReference type="AlphaFoldDB" id="A0A927N1K8"/>
<keyword evidence="3" id="KW-1185">Reference proteome</keyword>
<organism evidence="2 3">
    <name type="scientific">Actinopolymorpha pittospori</name>
    <dbReference type="NCBI Taxonomy" id="648752"/>
    <lineage>
        <taxon>Bacteria</taxon>
        <taxon>Bacillati</taxon>
        <taxon>Actinomycetota</taxon>
        <taxon>Actinomycetes</taxon>
        <taxon>Propionibacteriales</taxon>
        <taxon>Actinopolymorphaceae</taxon>
        <taxon>Actinopolymorpha</taxon>
    </lineage>
</organism>
<dbReference type="EMBL" id="JADBEM010000001">
    <property type="protein sequence ID" value="MBE1610970.1"/>
    <property type="molecule type" value="Genomic_DNA"/>
</dbReference>
<proteinExistence type="predicted"/>
<comment type="caution">
    <text evidence="2">The sequence shown here is derived from an EMBL/GenBank/DDBJ whole genome shotgun (WGS) entry which is preliminary data.</text>
</comment>
<evidence type="ECO:0000256" key="1">
    <source>
        <dbReference type="SAM" id="MobiDB-lite"/>
    </source>
</evidence>
<reference evidence="2" key="1">
    <citation type="submission" date="2020-10" db="EMBL/GenBank/DDBJ databases">
        <title>Sequencing the genomes of 1000 actinobacteria strains.</title>
        <authorList>
            <person name="Klenk H.-P."/>
        </authorList>
    </citation>
    <scope>NUCLEOTIDE SEQUENCE</scope>
    <source>
        <strain evidence="2">DSM 45354</strain>
    </source>
</reference>
<dbReference type="Proteomes" id="UP000638648">
    <property type="component" value="Unassembled WGS sequence"/>
</dbReference>
<gene>
    <name evidence="2" type="ORF">HEB94_007818</name>
</gene>
<sequence>MSRRRSSTPGPSPRLLPRLPTPTGVVEED</sequence>
<evidence type="ECO:0000313" key="2">
    <source>
        <dbReference type="EMBL" id="MBE1610970.1"/>
    </source>
</evidence>
<feature type="compositionally biased region" description="Low complexity" evidence="1">
    <location>
        <begin position="7"/>
        <end position="29"/>
    </location>
</feature>
<name>A0A927N1K8_9ACTN</name>
<feature type="region of interest" description="Disordered" evidence="1">
    <location>
        <begin position="1"/>
        <end position="29"/>
    </location>
</feature>
<protein>
    <submittedName>
        <fullName evidence="2">Uncharacterized protein</fullName>
    </submittedName>
</protein>